<feature type="non-terminal residue" evidence="1">
    <location>
        <position position="108"/>
    </location>
</feature>
<organism evidence="1">
    <name type="scientific">Nothobranchius kuhntae</name>
    <name type="common">Beira killifish</name>
    <dbReference type="NCBI Taxonomy" id="321403"/>
    <lineage>
        <taxon>Eukaryota</taxon>
        <taxon>Metazoa</taxon>
        <taxon>Chordata</taxon>
        <taxon>Craniata</taxon>
        <taxon>Vertebrata</taxon>
        <taxon>Euteleostomi</taxon>
        <taxon>Actinopterygii</taxon>
        <taxon>Neopterygii</taxon>
        <taxon>Teleostei</taxon>
        <taxon>Neoteleostei</taxon>
        <taxon>Acanthomorphata</taxon>
        <taxon>Ovalentaria</taxon>
        <taxon>Atherinomorphae</taxon>
        <taxon>Cyprinodontiformes</taxon>
        <taxon>Nothobranchiidae</taxon>
        <taxon>Nothobranchius</taxon>
    </lineage>
</organism>
<gene>
    <name evidence="1" type="primary">CABZ01008481.1</name>
</gene>
<dbReference type="EMBL" id="HAED01016836">
    <property type="protein sequence ID" value="SBR03281.1"/>
    <property type="molecule type" value="Transcribed_RNA"/>
</dbReference>
<name>A0A1A8J156_NOTKU</name>
<reference evidence="1" key="1">
    <citation type="submission" date="2016-05" db="EMBL/GenBank/DDBJ databases">
        <authorList>
            <person name="Lavstsen T."/>
            <person name="Jespersen J.S."/>
        </authorList>
    </citation>
    <scope>NUCLEOTIDE SEQUENCE</scope>
    <source>
        <tissue evidence="1">Brain</tissue>
    </source>
</reference>
<evidence type="ECO:0000313" key="1">
    <source>
        <dbReference type="EMBL" id="SBR03281.1"/>
    </source>
</evidence>
<proteinExistence type="predicted"/>
<sequence length="108" mass="11800">FFSGWQVENPTGWSRVFGMPPSTVHDIIHSDTEEVVAILLQVILLPKTPEEVEVESCGFAGLARHKAFQKAAGAIDGFHIWIKAPSGPDGLCNRNKLFPSIILQAVCD</sequence>
<reference evidence="1" key="2">
    <citation type="submission" date="2016-06" db="EMBL/GenBank/DDBJ databases">
        <title>The genome of a short-lived fish provides insights into sex chromosome evolution and the genetic control of aging.</title>
        <authorList>
            <person name="Reichwald K."/>
            <person name="Felder M."/>
            <person name="Petzold A."/>
            <person name="Koch P."/>
            <person name="Groth M."/>
            <person name="Platzer M."/>
        </authorList>
    </citation>
    <scope>NUCLEOTIDE SEQUENCE</scope>
    <source>
        <tissue evidence="1">Brain</tissue>
    </source>
</reference>
<feature type="non-terminal residue" evidence="1">
    <location>
        <position position="1"/>
    </location>
</feature>
<evidence type="ECO:0008006" key="2">
    <source>
        <dbReference type="Google" id="ProtNLM"/>
    </source>
</evidence>
<dbReference type="AlphaFoldDB" id="A0A1A8J156"/>
<accession>A0A1A8J156</accession>
<protein>
    <recommendedName>
        <fullName evidence="2">DDE Tnp4 domain-containing protein</fullName>
    </recommendedName>
</protein>